<dbReference type="EMBL" id="NIZV01000363">
    <property type="protein sequence ID" value="RSL92948.1"/>
    <property type="molecule type" value="Genomic_DNA"/>
</dbReference>
<reference evidence="1 2" key="1">
    <citation type="submission" date="2017-06" db="EMBL/GenBank/DDBJ databases">
        <title>Cmopartive genomic analysis of Ambrosia Fusariam Clade fungi.</title>
        <authorList>
            <person name="Stajich J.E."/>
            <person name="Carrillo J."/>
            <person name="Kijimoto T."/>
            <person name="Eskalen A."/>
            <person name="O'Donnell K."/>
            <person name="Kasson M."/>
        </authorList>
    </citation>
    <scope>NUCLEOTIDE SEQUENCE [LARGE SCALE GENOMIC DNA]</scope>
    <source>
        <strain evidence="1 2">NRRL 20438</strain>
    </source>
</reference>
<keyword evidence="2" id="KW-1185">Reference proteome</keyword>
<gene>
    <name evidence="1" type="ORF">CDV31_014929</name>
</gene>
<proteinExistence type="predicted"/>
<sequence length="116" mass="13130">MPIFRLFDPSHPDPTSSGMVSNGKTTTYACVYAFTDRLLHLTAARGEQPVVEAWSQCLQGPALVWHSQILTPEDRTQLQYGPVKTITDKLIERFKPAYVDALQWTRHLPVHTVHDS</sequence>
<evidence type="ECO:0000313" key="1">
    <source>
        <dbReference type="EMBL" id="RSL92948.1"/>
    </source>
</evidence>
<dbReference type="Proteomes" id="UP000288429">
    <property type="component" value="Unassembled WGS sequence"/>
</dbReference>
<name>A0A428ST54_9HYPO</name>
<accession>A0A428ST54</accession>
<organism evidence="1 2">
    <name type="scientific">Fusarium ambrosium</name>
    <dbReference type="NCBI Taxonomy" id="131363"/>
    <lineage>
        <taxon>Eukaryota</taxon>
        <taxon>Fungi</taxon>
        <taxon>Dikarya</taxon>
        <taxon>Ascomycota</taxon>
        <taxon>Pezizomycotina</taxon>
        <taxon>Sordariomycetes</taxon>
        <taxon>Hypocreomycetidae</taxon>
        <taxon>Hypocreales</taxon>
        <taxon>Nectriaceae</taxon>
        <taxon>Fusarium</taxon>
        <taxon>Fusarium solani species complex</taxon>
    </lineage>
</organism>
<protein>
    <submittedName>
        <fullName evidence="1">Uncharacterized protein</fullName>
    </submittedName>
</protein>
<dbReference type="AlphaFoldDB" id="A0A428ST54"/>
<comment type="caution">
    <text evidence="1">The sequence shown here is derived from an EMBL/GenBank/DDBJ whole genome shotgun (WGS) entry which is preliminary data.</text>
</comment>
<evidence type="ECO:0000313" key="2">
    <source>
        <dbReference type="Proteomes" id="UP000288429"/>
    </source>
</evidence>